<reference evidence="2 3" key="1">
    <citation type="submission" date="2018-01" db="EMBL/GenBank/DDBJ databases">
        <title>G. obscuriglobus.</title>
        <authorList>
            <person name="Franke J."/>
            <person name="Blomberg W."/>
            <person name="Selmecki A."/>
        </authorList>
    </citation>
    <scope>NUCLEOTIDE SEQUENCE [LARGE SCALE GENOMIC DNA]</scope>
    <source>
        <strain evidence="2 3">DSM 5831</strain>
    </source>
</reference>
<dbReference type="GO" id="GO:0009055">
    <property type="term" value="F:electron transfer activity"/>
    <property type="evidence" value="ECO:0007669"/>
    <property type="project" value="InterPro"/>
</dbReference>
<name>A0A2Z3HCW4_9BACT</name>
<evidence type="ECO:0000313" key="3">
    <source>
        <dbReference type="Proteomes" id="UP000245802"/>
    </source>
</evidence>
<feature type="transmembrane region" description="Helical" evidence="1">
    <location>
        <begin position="33"/>
        <end position="52"/>
    </location>
</feature>
<dbReference type="GO" id="GO:0020037">
    <property type="term" value="F:heme binding"/>
    <property type="evidence" value="ECO:0007669"/>
    <property type="project" value="InterPro"/>
</dbReference>
<evidence type="ECO:0000313" key="2">
    <source>
        <dbReference type="EMBL" id="AWM39524.1"/>
    </source>
</evidence>
<keyword evidence="1" id="KW-0812">Transmembrane</keyword>
<dbReference type="AlphaFoldDB" id="A0A2Z3HCW4"/>
<organism evidence="2 3">
    <name type="scientific">Gemmata obscuriglobus</name>
    <dbReference type="NCBI Taxonomy" id="114"/>
    <lineage>
        <taxon>Bacteria</taxon>
        <taxon>Pseudomonadati</taxon>
        <taxon>Planctomycetota</taxon>
        <taxon>Planctomycetia</taxon>
        <taxon>Gemmatales</taxon>
        <taxon>Gemmataceae</taxon>
        <taxon>Gemmata</taxon>
    </lineage>
</organism>
<protein>
    <recommendedName>
        <fullName evidence="4">Cytochrome C</fullName>
    </recommendedName>
</protein>
<dbReference type="EMBL" id="CP025958">
    <property type="protein sequence ID" value="AWM39524.1"/>
    <property type="molecule type" value="Genomic_DNA"/>
</dbReference>
<keyword evidence="3" id="KW-1185">Reference proteome</keyword>
<dbReference type="GO" id="GO:0022900">
    <property type="term" value="P:electron transport chain"/>
    <property type="evidence" value="ECO:0007669"/>
    <property type="project" value="InterPro"/>
</dbReference>
<sequence length="178" mass="19982">MLFRSHCRTTARISPATLRHPDREKLMKPFVRVALWAAVVATAVTLVGAGWADEKPQPKEKAEPKKPTVMQRKLTHSQRVLEGLAMNDFAKIGSGADGLMDCAKDVTWKINETEKYLMHTNEFIRRSENLKKAAKDKNIDAAALAYVDLTLTCVRCHQHLREERISSRPVPAPAVAVR</sequence>
<evidence type="ECO:0008006" key="4">
    <source>
        <dbReference type="Google" id="ProtNLM"/>
    </source>
</evidence>
<dbReference type="InterPro" id="IPR010980">
    <property type="entry name" value="Cyt_c/b562"/>
</dbReference>
<keyword evidence="1" id="KW-1133">Transmembrane helix</keyword>
<dbReference type="SUPFAM" id="SSF47175">
    <property type="entry name" value="Cytochromes"/>
    <property type="match status" value="1"/>
</dbReference>
<dbReference type="KEGG" id="gog:C1280_22700"/>
<dbReference type="Gene3D" id="1.20.120.10">
    <property type="entry name" value="Cytochrome c/b562"/>
    <property type="match status" value="1"/>
</dbReference>
<dbReference type="GO" id="GO:0005506">
    <property type="term" value="F:iron ion binding"/>
    <property type="evidence" value="ECO:0007669"/>
    <property type="project" value="InterPro"/>
</dbReference>
<evidence type="ECO:0000256" key="1">
    <source>
        <dbReference type="SAM" id="Phobius"/>
    </source>
</evidence>
<proteinExistence type="predicted"/>
<gene>
    <name evidence="2" type="ORF">C1280_22700</name>
</gene>
<dbReference type="Proteomes" id="UP000245802">
    <property type="component" value="Chromosome"/>
</dbReference>
<keyword evidence="1" id="KW-0472">Membrane</keyword>
<accession>A0A2Z3HCW4</accession>